<evidence type="ECO:0000313" key="3">
    <source>
        <dbReference type="EMBL" id="KAH1107318.1"/>
    </source>
</evidence>
<accession>A0A9D3W2V3</accession>
<reference evidence="3 4" key="1">
    <citation type="journal article" date="2021" name="Plant Biotechnol. J.">
        <title>Multi-omics assisted identification of the key and species-specific regulatory components of drought-tolerant mechanisms in Gossypium stocksii.</title>
        <authorList>
            <person name="Yu D."/>
            <person name="Ke L."/>
            <person name="Zhang D."/>
            <person name="Wu Y."/>
            <person name="Sun Y."/>
            <person name="Mei J."/>
            <person name="Sun J."/>
            <person name="Sun Y."/>
        </authorList>
    </citation>
    <scope>NUCLEOTIDE SEQUENCE [LARGE SCALE GENOMIC DNA]</scope>
    <source>
        <strain evidence="4">cv. E1</strain>
        <tissue evidence="3">Leaf</tissue>
    </source>
</reference>
<dbReference type="InterPro" id="IPR046796">
    <property type="entry name" value="Transposase_32_dom"/>
</dbReference>
<organism evidence="3 4">
    <name type="scientific">Gossypium stocksii</name>
    <dbReference type="NCBI Taxonomy" id="47602"/>
    <lineage>
        <taxon>Eukaryota</taxon>
        <taxon>Viridiplantae</taxon>
        <taxon>Streptophyta</taxon>
        <taxon>Embryophyta</taxon>
        <taxon>Tracheophyta</taxon>
        <taxon>Spermatophyta</taxon>
        <taxon>Magnoliopsida</taxon>
        <taxon>eudicotyledons</taxon>
        <taxon>Gunneridae</taxon>
        <taxon>Pentapetalae</taxon>
        <taxon>rosids</taxon>
        <taxon>malvids</taxon>
        <taxon>Malvales</taxon>
        <taxon>Malvaceae</taxon>
        <taxon>Malvoideae</taxon>
        <taxon>Gossypium</taxon>
    </lineage>
</organism>
<gene>
    <name evidence="3" type="ORF">J1N35_011086</name>
</gene>
<dbReference type="OrthoDB" id="1436833at2759"/>
<dbReference type="EMBL" id="JAIQCV010000004">
    <property type="protein sequence ID" value="KAH1107318.1"/>
    <property type="molecule type" value="Genomic_DNA"/>
</dbReference>
<keyword evidence="4" id="KW-1185">Reference proteome</keyword>
<comment type="caution">
    <text evidence="3">The sequence shown here is derived from an EMBL/GenBank/DDBJ whole genome shotgun (WGS) entry which is preliminary data.</text>
</comment>
<feature type="transmembrane region" description="Helical" evidence="1">
    <location>
        <begin position="118"/>
        <end position="138"/>
    </location>
</feature>
<dbReference type="Pfam" id="PF20167">
    <property type="entry name" value="Transposase_32"/>
    <property type="match status" value="1"/>
</dbReference>
<dbReference type="AlphaFoldDB" id="A0A9D3W2V3"/>
<dbReference type="Proteomes" id="UP000828251">
    <property type="component" value="Unassembled WGS sequence"/>
</dbReference>
<protein>
    <recommendedName>
        <fullName evidence="2">Putative plant transposon protein domain-containing protein</fullName>
    </recommendedName>
</protein>
<proteinExistence type="predicted"/>
<sequence>MTSIQKVTKALKWGVFCDKRPNLGDELVREFYVNLTSSALTEVSIQGIKVRLSSSSINEFYDLPDFEDNEYSFVMENIEAEKLQEVLQELTIPGSKWTVSKHRTHTCYREYLTPLAKVWFYFVLFSLMPISHGTAILVKQMILLYSIMTPKTINVGKSS</sequence>
<evidence type="ECO:0000313" key="4">
    <source>
        <dbReference type="Proteomes" id="UP000828251"/>
    </source>
</evidence>
<evidence type="ECO:0000259" key="2">
    <source>
        <dbReference type="Pfam" id="PF20167"/>
    </source>
</evidence>
<name>A0A9D3W2V3_9ROSI</name>
<feature type="domain" description="Putative plant transposon protein" evidence="2">
    <location>
        <begin position="10"/>
        <end position="157"/>
    </location>
</feature>
<keyword evidence="1" id="KW-0472">Membrane</keyword>
<evidence type="ECO:0000256" key="1">
    <source>
        <dbReference type="SAM" id="Phobius"/>
    </source>
</evidence>
<keyword evidence="1" id="KW-1133">Transmembrane helix</keyword>
<keyword evidence="1" id="KW-0812">Transmembrane</keyword>